<evidence type="ECO:0000256" key="1">
    <source>
        <dbReference type="ARBA" id="ARBA00004141"/>
    </source>
</evidence>
<reference evidence="6" key="1">
    <citation type="journal article" date="2019" name="Int. J. Food Microbiol.">
        <title>Developing a novel molecular serotyping system based on capsular polysaccharide synthesis gene clusters of Vibrio parahaemolyticus.</title>
        <authorList>
            <person name="Pang Y."/>
            <person name="Guo X."/>
            <person name="Tian X."/>
            <person name="Liu F."/>
            <person name="Wang L."/>
            <person name="Wu J."/>
            <person name="Zhang S."/>
            <person name="Li S."/>
            <person name="Liu B."/>
        </authorList>
    </citation>
    <scope>NUCLEOTIDE SEQUENCE</scope>
    <source>
        <strain evidence="6">G3566</strain>
    </source>
</reference>
<dbReference type="Pfam" id="PF01943">
    <property type="entry name" value="Polysacc_synt"/>
    <property type="match status" value="1"/>
</dbReference>
<dbReference type="EMBL" id="MK482089">
    <property type="protein sequence ID" value="QFC18194.1"/>
    <property type="molecule type" value="Genomic_DNA"/>
</dbReference>
<dbReference type="InterPro" id="IPR002797">
    <property type="entry name" value="Polysacc_synth"/>
</dbReference>
<feature type="transmembrane region" description="Helical" evidence="5">
    <location>
        <begin position="140"/>
        <end position="162"/>
    </location>
</feature>
<feature type="transmembrane region" description="Helical" evidence="5">
    <location>
        <begin position="112"/>
        <end position="128"/>
    </location>
</feature>
<organism evidence="6">
    <name type="scientific">Vibrio parahaemolyticus</name>
    <dbReference type="NCBI Taxonomy" id="670"/>
    <lineage>
        <taxon>Bacteria</taxon>
        <taxon>Pseudomonadati</taxon>
        <taxon>Pseudomonadota</taxon>
        <taxon>Gammaproteobacteria</taxon>
        <taxon>Vibrionales</taxon>
        <taxon>Vibrionaceae</taxon>
        <taxon>Vibrio</taxon>
    </lineage>
</organism>
<evidence type="ECO:0000256" key="2">
    <source>
        <dbReference type="ARBA" id="ARBA00022692"/>
    </source>
</evidence>
<feature type="transmembrane region" description="Helical" evidence="5">
    <location>
        <begin position="9"/>
        <end position="29"/>
    </location>
</feature>
<proteinExistence type="predicted"/>
<evidence type="ECO:0000313" key="6">
    <source>
        <dbReference type="EMBL" id="QFC18194.1"/>
    </source>
</evidence>
<accession>A0A5P4S767</accession>
<feature type="transmembrane region" description="Helical" evidence="5">
    <location>
        <begin position="322"/>
        <end position="344"/>
    </location>
</feature>
<dbReference type="RefSeq" id="WP_029823959.1">
    <property type="nucleotide sequence ID" value="NZ_JBJJKI010000003.1"/>
</dbReference>
<feature type="transmembrane region" description="Helical" evidence="5">
    <location>
        <begin position="80"/>
        <end position="106"/>
    </location>
</feature>
<keyword evidence="3 5" id="KW-1133">Transmembrane helix</keyword>
<feature type="transmembrane region" description="Helical" evidence="5">
    <location>
        <begin position="284"/>
        <end position="302"/>
    </location>
</feature>
<comment type="subcellular location">
    <subcellularLocation>
        <location evidence="1">Membrane</location>
        <topology evidence="1">Multi-pass membrane protein</topology>
    </subcellularLocation>
</comment>
<name>A0A5P4S767_VIBPH</name>
<feature type="transmembrane region" description="Helical" evidence="5">
    <location>
        <begin position="41"/>
        <end position="59"/>
    </location>
</feature>
<feature type="transmembrane region" description="Helical" evidence="5">
    <location>
        <begin position="380"/>
        <end position="402"/>
    </location>
</feature>
<evidence type="ECO:0000256" key="4">
    <source>
        <dbReference type="ARBA" id="ARBA00023136"/>
    </source>
</evidence>
<feature type="transmembrane region" description="Helical" evidence="5">
    <location>
        <begin position="351"/>
        <end position="374"/>
    </location>
</feature>
<keyword evidence="2 5" id="KW-0812">Transmembrane</keyword>
<evidence type="ECO:0000256" key="5">
    <source>
        <dbReference type="SAM" id="Phobius"/>
    </source>
</evidence>
<gene>
    <name evidence="6" type="primary">wzx</name>
</gene>
<dbReference type="GO" id="GO:0016020">
    <property type="term" value="C:membrane"/>
    <property type="evidence" value="ECO:0007669"/>
    <property type="project" value="UniProtKB-SubCell"/>
</dbReference>
<sequence length="411" mass="47487">MNGTFKNSFILVLIRAIQYGFPLLIYPYFLSLFGLKKFGELSFWLSVTYFIGTLVSLNMESHASQMLFKSSGVELERKKTIAIPLIIRLLVFFLSVAGWLSFSLFYASSYEHMLLIMFSCYPLLSIGLQPNFYFMALGDYLLSLKTIVIEKIIFLLLVFSIITSDELYYLVPMCYFMGYLVSFLFLYRYIMSSNKIKLFDYIKPDYFGMFRSYTKISLKLLLGKMTQVHTSLSKFLVGIIFNYELVAIYDVIEKVVNALKVPLVILFQATYSRLKMSKKETEKLFIGLVVCSIITYSIALYMDEYILTYFLKGNVESALCAYKIMLLVVLSVPFMQAYGAGYIVKVKGADIYANIMIVSNLISMTVLLLLYFSSIDFNKYVMWVVFAEFIFAMLCLSLFMIYNFKSKKVVN</sequence>
<feature type="transmembrane region" description="Helical" evidence="5">
    <location>
        <begin position="168"/>
        <end position="187"/>
    </location>
</feature>
<dbReference type="AlphaFoldDB" id="A0A5P4S767"/>
<protein>
    <submittedName>
        <fullName evidence="6">Polysaccharide biosynthesis protein</fullName>
    </submittedName>
</protein>
<evidence type="ECO:0000256" key="3">
    <source>
        <dbReference type="ARBA" id="ARBA00022989"/>
    </source>
</evidence>
<keyword evidence="4 5" id="KW-0472">Membrane</keyword>